<dbReference type="AlphaFoldDB" id="A0A940T3F9"/>
<dbReference type="Pfam" id="PF01841">
    <property type="entry name" value="Transglut_core"/>
    <property type="match status" value="1"/>
</dbReference>
<feature type="transmembrane region" description="Helical" evidence="2">
    <location>
        <begin position="252"/>
        <end position="277"/>
    </location>
</feature>
<feature type="domain" description="Transglutaminase-like" evidence="3">
    <location>
        <begin position="545"/>
        <end position="623"/>
    </location>
</feature>
<sequence>MKPQASAPKPRAPKARALKSPAGLSQAAQHRLAGLSAAAVALSLGVLAAQPIYRTPWLWLVALVALVLGCGIAWARDRWRLSPPVVIAALLAAFIVTVVPVAVPQSLNTGSLSGIITGLGDGLAATALGWKQLLTLTLPVGTYRTALVPFYLVALASAFVIMLLAGRSRRVAVFAAVPMVAPVIFGTVFGASEVSAPLKAGPLTIVAPIESLLWLGITLAAAIWIAWTSGSERRAALKLGRAEGEYPVRRGSLARGGVGALIVVVCLAGGALLAPVLDTGARAVPRDTVDPELVVRDRPSPLASYRNAKRDADIDRVLFTLSGNNGLPERLRLAVLDAYDGVDFHVSDGTAGLFTRFPSGAALNSASEVTVQIGEGYADVWAPTATLGSPPAFGGPRAEELADGFYVNRETGGAIAFSGSKSSVQGLTEGDSYRAQMEIAPQGTTLGDPVSDAPLIDLETVPELDRWVQAQGISATEEGVATLVKLLRERGYLSHSLTNSEGEQAWLDRLAKAYGTKFESSAGGHSLARIETLFTQLNEQQSAAGEKPRAGMLVAGIGDDEQFATAAALAARALGYDSRVVVGVRTGGDEVPGVAVCEQDCTGEMLAAWVEVRGDRGDWVAFDVTPQAEQRPQRIEEGEQLPEHPTTPEERDAQEVDPPIGLGEQGESSASDTPPEQAPWLGPLLRVVGLSLGAALLLALPLLFLPVAKRLRARSRKRDVQPELRAVGAWAEMVDRARDAGVNVPDRGTRREVAAVLATRPAIWAAAEVDRAVFARETVTPEQVATLWEAVQADGDERRQGMTPWQRLRALYSLRSYGIVLGRPQTPAPEGEGA</sequence>
<protein>
    <recommendedName>
        <fullName evidence="3">Transglutaminase-like domain-containing protein</fullName>
    </recommendedName>
</protein>
<evidence type="ECO:0000313" key="4">
    <source>
        <dbReference type="EMBL" id="MBP1326117.1"/>
    </source>
</evidence>
<proteinExistence type="predicted"/>
<feature type="transmembrane region" description="Helical" evidence="2">
    <location>
        <begin position="146"/>
        <end position="164"/>
    </location>
</feature>
<feature type="transmembrane region" description="Helical" evidence="2">
    <location>
        <begin position="58"/>
        <end position="75"/>
    </location>
</feature>
<dbReference type="RefSeq" id="WP_342452106.1">
    <property type="nucleotide sequence ID" value="NZ_JAFIDA010000001.1"/>
</dbReference>
<feature type="region of interest" description="Disordered" evidence="1">
    <location>
        <begin position="625"/>
        <end position="677"/>
    </location>
</feature>
<dbReference type="Proteomes" id="UP000675163">
    <property type="component" value="Unassembled WGS sequence"/>
</dbReference>
<dbReference type="SUPFAM" id="SSF54001">
    <property type="entry name" value="Cysteine proteinases"/>
    <property type="match status" value="1"/>
</dbReference>
<organism evidence="4 5">
    <name type="scientific">Leucobacter exalbidus</name>
    <dbReference type="NCBI Taxonomy" id="662960"/>
    <lineage>
        <taxon>Bacteria</taxon>
        <taxon>Bacillati</taxon>
        <taxon>Actinomycetota</taxon>
        <taxon>Actinomycetes</taxon>
        <taxon>Micrococcales</taxon>
        <taxon>Microbacteriaceae</taxon>
        <taxon>Leucobacter</taxon>
    </lineage>
</organism>
<feature type="transmembrane region" description="Helical" evidence="2">
    <location>
        <begin position="212"/>
        <end position="231"/>
    </location>
</feature>
<feature type="transmembrane region" description="Helical" evidence="2">
    <location>
        <begin position="171"/>
        <end position="192"/>
    </location>
</feature>
<dbReference type="InterPro" id="IPR002931">
    <property type="entry name" value="Transglutaminase-like"/>
</dbReference>
<comment type="caution">
    <text evidence="4">The sequence shown here is derived from an EMBL/GenBank/DDBJ whole genome shotgun (WGS) entry which is preliminary data.</text>
</comment>
<dbReference type="InterPro" id="IPR052901">
    <property type="entry name" value="Bact_TGase-like"/>
</dbReference>
<reference evidence="4" key="1">
    <citation type="submission" date="2021-02" db="EMBL/GenBank/DDBJ databases">
        <title>Sequencing the genomes of 1000 actinobacteria strains.</title>
        <authorList>
            <person name="Klenk H.-P."/>
        </authorList>
    </citation>
    <scope>NUCLEOTIDE SEQUENCE</scope>
    <source>
        <strain evidence="4">DSM 22850</strain>
    </source>
</reference>
<dbReference type="Gene3D" id="3.10.620.30">
    <property type="match status" value="1"/>
</dbReference>
<evidence type="ECO:0000256" key="2">
    <source>
        <dbReference type="SAM" id="Phobius"/>
    </source>
</evidence>
<keyword evidence="2" id="KW-0812">Transmembrane</keyword>
<dbReference type="InterPro" id="IPR038765">
    <property type="entry name" value="Papain-like_cys_pep_sf"/>
</dbReference>
<evidence type="ECO:0000313" key="5">
    <source>
        <dbReference type="Proteomes" id="UP000675163"/>
    </source>
</evidence>
<dbReference type="PANTHER" id="PTHR42736:SF1">
    <property type="entry name" value="PROTEIN-GLUTAMINE GAMMA-GLUTAMYLTRANSFERASE"/>
    <property type="match status" value="1"/>
</dbReference>
<evidence type="ECO:0000259" key="3">
    <source>
        <dbReference type="Pfam" id="PF01841"/>
    </source>
</evidence>
<gene>
    <name evidence="4" type="ORF">JOF28_001349</name>
</gene>
<keyword evidence="5" id="KW-1185">Reference proteome</keyword>
<keyword evidence="2" id="KW-1133">Transmembrane helix</keyword>
<feature type="transmembrane region" description="Helical" evidence="2">
    <location>
        <begin position="84"/>
        <end position="103"/>
    </location>
</feature>
<accession>A0A940T3F9</accession>
<feature type="transmembrane region" description="Helical" evidence="2">
    <location>
        <begin position="684"/>
        <end position="708"/>
    </location>
</feature>
<name>A0A940T3F9_9MICO</name>
<dbReference type="PANTHER" id="PTHR42736">
    <property type="entry name" value="PROTEIN-GLUTAMINE GAMMA-GLUTAMYLTRANSFERASE"/>
    <property type="match status" value="1"/>
</dbReference>
<evidence type="ECO:0000256" key="1">
    <source>
        <dbReference type="SAM" id="MobiDB-lite"/>
    </source>
</evidence>
<dbReference type="EMBL" id="JAFIDA010000001">
    <property type="protein sequence ID" value="MBP1326117.1"/>
    <property type="molecule type" value="Genomic_DNA"/>
</dbReference>
<keyword evidence="2" id="KW-0472">Membrane</keyword>